<name>A0A2B4RS32_STYPI</name>
<dbReference type="SUPFAM" id="SSF48726">
    <property type="entry name" value="Immunoglobulin"/>
    <property type="match status" value="1"/>
</dbReference>
<dbReference type="InterPro" id="IPR013783">
    <property type="entry name" value="Ig-like_fold"/>
</dbReference>
<dbReference type="InterPro" id="IPR008983">
    <property type="entry name" value="Tumour_necrosis_fac-like_dom"/>
</dbReference>
<keyword evidence="4" id="KW-1185">Reference proteome</keyword>
<dbReference type="SMART" id="SM00408">
    <property type="entry name" value="IGc2"/>
    <property type="match status" value="1"/>
</dbReference>
<proteinExistence type="predicted"/>
<organism evidence="3 4">
    <name type="scientific">Stylophora pistillata</name>
    <name type="common">Smooth cauliflower coral</name>
    <dbReference type="NCBI Taxonomy" id="50429"/>
    <lineage>
        <taxon>Eukaryota</taxon>
        <taxon>Metazoa</taxon>
        <taxon>Cnidaria</taxon>
        <taxon>Anthozoa</taxon>
        <taxon>Hexacorallia</taxon>
        <taxon>Scleractinia</taxon>
        <taxon>Astrocoeniina</taxon>
        <taxon>Pocilloporidae</taxon>
        <taxon>Stylophora</taxon>
    </lineage>
</organism>
<dbReference type="InterPro" id="IPR036179">
    <property type="entry name" value="Ig-like_dom_sf"/>
</dbReference>
<dbReference type="Pfam" id="PF13895">
    <property type="entry name" value="Ig_2"/>
    <property type="match status" value="1"/>
</dbReference>
<comment type="caution">
    <text evidence="3">The sequence shown here is derived from an EMBL/GenBank/DDBJ whole genome shotgun (WGS) entry which is preliminary data.</text>
</comment>
<feature type="transmembrane region" description="Helical" evidence="1">
    <location>
        <begin position="51"/>
        <end position="73"/>
    </location>
</feature>
<dbReference type="PROSITE" id="PS50835">
    <property type="entry name" value="IG_LIKE"/>
    <property type="match status" value="1"/>
</dbReference>
<keyword evidence="1" id="KW-0812">Transmembrane</keyword>
<dbReference type="EMBL" id="LSMT01000351">
    <property type="protein sequence ID" value="PFX19619.1"/>
    <property type="molecule type" value="Genomic_DNA"/>
</dbReference>
<dbReference type="Gene3D" id="2.60.40.10">
    <property type="entry name" value="Immunoglobulins"/>
    <property type="match status" value="1"/>
</dbReference>
<gene>
    <name evidence="3" type="primary">fam132a</name>
    <name evidence="3" type="ORF">AWC38_SpisGene15958</name>
</gene>
<evidence type="ECO:0000256" key="1">
    <source>
        <dbReference type="SAM" id="Phobius"/>
    </source>
</evidence>
<dbReference type="SUPFAM" id="SSF49842">
    <property type="entry name" value="TNF-like"/>
    <property type="match status" value="3"/>
</dbReference>
<dbReference type="Gene3D" id="2.60.120.40">
    <property type="match status" value="4"/>
</dbReference>
<reference evidence="4" key="1">
    <citation type="journal article" date="2017" name="bioRxiv">
        <title>Comparative analysis of the genomes of Stylophora pistillata and Acropora digitifera provides evidence for extensive differences between species of corals.</title>
        <authorList>
            <person name="Voolstra C.R."/>
            <person name="Li Y."/>
            <person name="Liew Y.J."/>
            <person name="Baumgarten S."/>
            <person name="Zoccola D."/>
            <person name="Flot J.-F."/>
            <person name="Tambutte S."/>
            <person name="Allemand D."/>
            <person name="Aranda M."/>
        </authorList>
    </citation>
    <scope>NUCLEOTIDE SEQUENCE [LARGE SCALE GENOMIC DNA]</scope>
</reference>
<dbReference type="InterPro" id="IPR003599">
    <property type="entry name" value="Ig_sub"/>
</dbReference>
<evidence type="ECO:0000259" key="2">
    <source>
        <dbReference type="PROSITE" id="PS50835"/>
    </source>
</evidence>
<accession>A0A2B4RS32</accession>
<evidence type="ECO:0000313" key="3">
    <source>
        <dbReference type="EMBL" id="PFX19619.1"/>
    </source>
</evidence>
<dbReference type="STRING" id="50429.A0A2B4RS32"/>
<dbReference type="InterPro" id="IPR007110">
    <property type="entry name" value="Ig-like_dom"/>
</dbReference>
<dbReference type="InterPro" id="IPR003598">
    <property type="entry name" value="Ig_sub2"/>
</dbReference>
<dbReference type="OrthoDB" id="6252479at2759"/>
<dbReference type="SMART" id="SM00409">
    <property type="entry name" value="IG"/>
    <property type="match status" value="1"/>
</dbReference>
<feature type="domain" description="Ig-like" evidence="2">
    <location>
        <begin position="1375"/>
        <end position="1457"/>
    </location>
</feature>
<sequence length="1715" mass="187549">MVLVYRSHRNAMGSSDLSFDKASSSPGGELFFQMKSNYPDHLGSKYRNSSIVVMAFSVWISLGSLFLPCTAFLEAGVSSYLENTVSHVPEAGWNLVKPWATKERKGFFAADAAGGIIYQDRFVTPEQGIYFIALNLQLTNVTAGILKASLVINDEFDKKNGFEGFIGTTTSTETLSMSGFLLLYENDVIACYLSGAAGLLLPESTFSVMKMSRRGSVPGFHGVLSRNQDIQPQATSRLKYWTTTGSKGLFVMGSGTSPSVGLYCSIVDGIHKFTSNINLESKNQSSSVDLRIVLNSNTTMVKRYSSGTKRYSTSVSGMFNLKRGDCVEMRIECTSGGNAKVLNGTSFSGLLLGQQKEINQQFSVSLPFQNQLETGPGWNKVQNWIVNNSTRNFPTQQMILKTNHSTFISDTNGVFIVVAVININASTESQNDLRLLVSVNEPSSGVTGNSGLLAAYSFSSSLRSLLVCGLVSLNKGDSLGVYIYGDYRESDLVDGLFCVSAVPYDWPGVAASLSETIPLNSPEWTKLTEWNTNGVPGLFAFDNAFSPTNGVYRPHQDGSYFVSCNVIFEGEGQGNLSAIIAIDDALDSGNGLYALDENPRKLVTLNVAGSIKLRKSQNVSVYVKTTASSSWNISIQTGFSVVLIGADSLVTPGVFAVKQEISTCGEIGKWKLIQPASDSFFPNNARFDPASGKFKAEKDGLYLVSAVILIRHSGSSQIRMAIVEDEQSINVTTFQSNSVNFNSGDHVSTLTLSSPARLSANQKVSIFIHLLGQNSFLCKVLPNSSFSAVLVSRWESNYAAGFLTTAFYDSEVRGGYNEIEDWKSVSSVSKKYKIEPFTPIYIKSSGLYFVQIVFIVSDRKGYKDFESGICINGMIAYNGISASKVSAQKHEEFVISAFGVLFLRKKQKISPCIKSKNSLDFATKRNSWFSIVRFLPRRQTPGFHQILEDGHNKKAIPGCSVTGFMSTGGGQLAYVNGDVYKSNPTSPNDERNFTAPVNGTYLISLLITLYGNITENVTACIGNQTSVGCLVEISDSWRKTSYTFGFVGLLNLGKNEIISICLQTTDEASSLIGVTKSVEFRGGVSTTVQLKHNSKWLSSTGWQELSRWKTRGGQSVDKLYVTESGLYILSINLQLRAGEGHLLGVKLEARGLSNRSVLSVSANSERDAMMSYSAAVVARLNESETLTVSVYSDSQSLLVPNTTMYAALVTKKDNHSCLTLRSKTSHYTSGTWWKAIGDWENFDANCTPSDSDFRKGIFVAELPGIYFLATTVLVKTSHSSNQTRIIELLLSVNGDAMNTNGLKAIRGVTDGLSVVLSLSATAYLEQWQTLYLMIRSSGEGDFEVTNGSTFSVVLLEETRQYKTIANNITQFDKGPRIIHHPPSKARSLGGDLGLNVSWRCDAFAKGEVSYQWLKNNQPVEASQDLSIVNVQVSHSGQYVCQAEYDGIKVYSTQAELDVFDTTPQSENREFNSTENKNASFELSFSALDKERKDAYVSLVIVKDQRRERDENGESIYYGTYEGAGVFDVAKKIVTKVTGKTAKKLATKAAKKAFEKGAEESFKNQIAPNGKVDFQIQLESDDNVLFRAGAAAAGAAARTITSARLNLGTGTYYPQNAIEPTNEMSTVWRMLTEYNKGFNDQLSCPTIDLKSFKDLYGILYFDLTKQADSLKNNSTSLEFSYDLSGAANAQYIVYAPVLNEEEISVDVGKGKAFIRT</sequence>
<evidence type="ECO:0000313" key="4">
    <source>
        <dbReference type="Proteomes" id="UP000225706"/>
    </source>
</evidence>
<keyword evidence="1" id="KW-0472">Membrane</keyword>
<keyword evidence="1" id="KW-1133">Transmembrane helix</keyword>
<protein>
    <submittedName>
        <fullName evidence="3">Protein FAM132A</fullName>
    </submittedName>
</protein>
<dbReference type="Proteomes" id="UP000225706">
    <property type="component" value="Unassembled WGS sequence"/>
</dbReference>